<proteinExistence type="predicted"/>
<dbReference type="AlphaFoldDB" id="A0A2Z7BBF2"/>
<dbReference type="PANTHER" id="PTHR31561">
    <property type="entry name" value="3-KETOACYL-COA SYNTHASE"/>
    <property type="match status" value="1"/>
</dbReference>
<evidence type="ECO:0000256" key="3">
    <source>
        <dbReference type="SAM" id="Phobius"/>
    </source>
</evidence>
<dbReference type="GO" id="GO:0006633">
    <property type="term" value="P:fatty acid biosynthetic process"/>
    <property type="evidence" value="ECO:0007669"/>
    <property type="project" value="InterPro"/>
</dbReference>
<feature type="transmembrane region" description="Helical" evidence="3">
    <location>
        <begin position="31"/>
        <end position="52"/>
    </location>
</feature>
<dbReference type="InterPro" id="IPR012392">
    <property type="entry name" value="3-ktacl-CoA_syn"/>
</dbReference>
<dbReference type="GO" id="GO:0016020">
    <property type="term" value="C:membrane"/>
    <property type="evidence" value="ECO:0007669"/>
    <property type="project" value="InterPro"/>
</dbReference>
<organism evidence="5 6">
    <name type="scientific">Dorcoceras hygrometricum</name>
    <dbReference type="NCBI Taxonomy" id="472368"/>
    <lineage>
        <taxon>Eukaryota</taxon>
        <taxon>Viridiplantae</taxon>
        <taxon>Streptophyta</taxon>
        <taxon>Embryophyta</taxon>
        <taxon>Tracheophyta</taxon>
        <taxon>Spermatophyta</taxon>
        <taxon>Magnoliopsida</taxon>
        <taxon>eudicotyledons</taxon>
        <taxon>Gunneridae</taxon>
        <taxon>Pentapetalae</taxon>
        <taxon>asterids</taxon>
        <taxon>lamiids</taxon>
        <taxon>Lamiales</taxon>
        <taxon>Gesneriaceae</taxon>
        <taxon>Didymocarpoideae</taxon>
        <taxon>Trichosporeae</taxon>
        <taxon>Loxocarpinae</taxon>
        <taxon>Dorcoceras</taxon>
    </lineage>
</organism>
<dbReference type="InterPro" id="IPR013601">
    <property type="entry name" value="FAE1_typ3_polyketide_synth"/>
</dbReference>
<sequence>MPPSSSRKLPDFKQSTFSIWDVYFPWDHLRFNFISVLICSTLSVFVSTVIFLPCPRPVYLVNFSCYKPDEDRKWTRKIFMERSEQTGLFTDSNLEFQLKILERSGLGESTYLPEAVFRVPPNPCMAEARKEAETVMYGAIDELLAKSTLKPKDVGIWIVKCSNWYFVNERSMLVMEDPNGKVGVAPSKHLMAVAGDAIKPNIRTLVLLISNWRSNISASMPVEGLSLMRLRRIFSYQIAIWSLRITLYPFGNTLSSSLWYELTIWHMRKLKEGSGEATGPGS</sequence>
<name>A0A2Z7BBF2_9LAMI</name>
<evidence type="ECO:0000313" key="5">
    <source>
        <dbReference type="EMBL" id="KZV31652.1"/>
    </source>
</evidence>
<dbReference type="Pfam" id="PF08392">
    <property type="entry name" value="FAE1_CUT1_RppA"/>
    <property type="match status" value="1"/>
</dbReference>
<dbReference type="EMBL" id="KV007458">
    <property type="protein sequence ID" value="KZV31652.1"/>
    <property type="molecule type" value="Genomic_DNA"/>
</dbReference>
<accession>A0A2Z7BBF2</accession>
<evidence type="ECO:0000259" key="4">
    <source>
        <dbReference type="Pfam" id="PF08392"/>
    </source>
</evidence>
<evidence type="ECO:0000256" key="2">
    <source>
        <dbReference type="ARBA" id="ARBA00047375"/>
    </source>
</evidence>
<dbReference type="OrthoDB" id="1929806at2759"/>
<keyword evidence="3" id="KW-0812">Transmembrane</keyword>
<dbReference type="GO" id="GO:0009922">
    <property type="term" value="F:fatty acid elongase activity"/>
    <property type="evidence" value="ECO:0007669"/>
    <property type="project" value="UniProtKB-EC"/>
</dbReference>
<reference evidence="5 6" key="1">
    <citation type="journal article" date="2015" name="Proc. Natl. Acad. Sci. U.S.A.">
        <title>The resurrection genome of Boea hygrometrica: A blueprint for survival of dehydration.</title>
        <authorList>
            <person name="Xiao L."/>
            <person name="Yang G."/>
            <person name="Zhang L."/>
            <person name="Yang X."/>
            <person name="Zhao S."/>
            <person name="Ji Z."/>
            <person name="Zhou Q."/>
            <person name="Hu M."/>
            <person name="Wang Y."/>
            <person name="Chen M."/>
            <person name="Xu Y."/>
            <person name="Jin H."/>
            <person name="Xiao X."/>
            <person name="Hu G."/>
            <person name="Bao F."/>
            <person name="Hu Y."/>
            <person name="Wan P."/>
            <person name="Li L."/>
            <person name="Deng X."/>
            <person name="Kuang T."/>
            <person name="Xiang C."/>
            <person name="Zhu J.K."/>
            <person name="Oliver M.J."/>
            <person name="He Y."/>
        </authorList>
    </citation>
    <scope>NUCLEOTIDE SEQUENCE [LARGE SCALE GENOMIC DNA]</scope>
    <source>
        <strain evidence="6">cv. XS01</strain>
    </source>
</reference>
<comment type="catalytic activity">
    <reaction evidence="2">
        <text>a very-long-chain acyl-CoA + malonyl-CoA + H(+) = a very-long-chain 3-oxoacyl-CoA + CO2 + CoA</text>
        <dbReference type="Rhea" id="RHEA:32727"/>
        <dbReference type="ChEBI" id="CHEBI:15378"/>
        <dbReference type="ChEBI" id="CHEBI:16526"/>
        <dbReference type="ChEBI" id="CHEBI:57287"/>
        <dbReference type="ChEBI" id="CHEBI:57384"/>
        <dbReference type="ChEBI" id="CHEBI:90725"/>
        <dbReference type="ChEBI" id="CHEBI:90736"/>
        <dbReference type="EC" id="2.3.1.199"/>
    </reaction>
</comment>
<dbReference type="Proteomes" id="UP000250235">
    <property type="component" value="Unassembled WGS sequence"/>
</dbReference>
<keyword evidence="3" id="KW-1133">Transmembrane helix</keyword>
<keyword evidence="6" id="KW-1185">Reference proteome</keyword>
<feature type="domain" description="FAE" evidence="4">
    <location>
        <begin position="55"/>
        <end position="163"/>
    </location>
</feature>
<keyword evidence="1" id="KW-0012">Acyltransferase</keyword>
<evidence type="ECO:0000256" key="1">
    <source>
        <dbReference type="ARBA" id="ARBA00023315"/>
    </source>
</evidence>
<protein>
    <submittedName>
        <fullName evidence="5">3-ketoacyl-CoA synthase 11-like</fullName>
    </submittedName>
</protein>
<keyword evidence="1" id="KW-0808">Transferase</keyword>
<gene>
    <name evidence="5" type="ORF">F511_00456</name>
</gene>
<dbReference type="InterPro" id="IPR016039">
    <property type="entry name" value="Thiolase-like"/>
</dbReference>
<dbReference type="SUPFAM" id="SSF53901">
    <property type="entry name" value="Thiolase-like"/>
    <property type="match status" value="1"/>
</dbReference>
<evidence type="ECO:0000313" key="6">
    <source>
        <dbReference type="Proteomes" id="UP000250235"/>
    </source>
</evidence>
<keyword evidence="3" id="KW-0472">Membrane</keyword>